<name>A0A024UNL5_9STRA</name>
<dbReference type="eggNOG" id="KOG2453">
    <property type="taxonomic scope" value="Eukaryota"/>
</dbReference>
<protein>
    <recommendedName>
        <fullName evidence="5">Aldehyde dehydrogenase domain-containing protein</fullName>
    </recommendedName>
</protein>
<dbReference type="Pfam" id="PF00171">
    <property type="entry name" value="Aldedh"/>
    <property type="match status" value="1"/>
</dbReference>
<dbReference type="EMBL" id="KI913954">
    <property type="protein sequence ID" value="ETW07884.1"/>
    <property type="molecule type" value="Genomic_DNA"/>
</dbReference>
<evidence type="ECO:0000256" key="4">
    <source>
        <dbReference type="SAM" id="MobiDB-lite"/>
    </source>
</evidence>
<dbReference type="RefSeq" id="XP_008863977.1">
    <property type="nucleotide sequence ID" value="XM_008865755.1"/>
</dbReference>
<evidence type="ECO:0000259" key="5">
    <source>
        <dbReference type="Pfam" id="PF00171"/>
    </source>
</evidence>
<dbReference type="SUPFAM" id="SSF53720">
    <property type="entry name" value="ALDH-like"/>
    <property type="match status" value="1"/>
</dbReference>
<sequence>MYNHVTDRCPHIDVTTRQTYQAPDGNGPAESVSDMDDEAKESSAVVTNMNAGMKPEVGLVKAKGGRPKDPIWNEFSTNDDLRKRRYCMCIWCEKEVKGDTTRMTAHVLERCTVVDALTKAKYTVKFRKLHNDSTRVDHGDVLSSISATSTLSTSPTISKGDPPTAATADVTALVPAPASPSLQHSTYPILHAESPPGLTLSKFGFLKELGLQDENRGVFGGGDWFGKGSVVTVVNPSTNESIATIQCGTMDDYMHVVETMDVAAITWRQASMERRSAVVHQIGDAFRSHQRSLAHLVSMELGIVLDESMRHIDMMIHTCDSAATAVRAIPVSTVQEPTEQSRNERCTKTLVFERHVPLAGHVGLLTPFHAPMWTGAMALACGNAVLWKPSLMLTSIAITHLISAVLARNGFHPGCASLVCGSGREIGTCLAKDKRMAVVRYKGCVDHGHRVGMAVAERMGRSVLDLDTQNAVVVHADADVDHAVRMIVKAMGRRILRRVYTHVDVCDRFRRLLSLHYREVVVGDPFQASTACGPLRNCHAVQAFTNTINAMIPMSYGQIICGGSVLDQPGNFVAPTAVLINDLLSNVQMDALSPITFVSTFHNLNQVMVERQPLERIILFTQSSLAAAFEFTGANVIGVNCDVPSDIAMSGTSWTTYMRRTTCTVNMTPTDNQEHSPSTHLMDPSTQITSLHVL</sequence>
<evidence type="ECO:0000256" key="2">
    <source>
        <dbReference type="ARBA" id="ARBA00023002"/>
    </source>
</evidence>
<dbReference type="Gene3D" id="3.40.309.10">
    <property type="entry name" value="Aldehyde Dehydrogenase, Chain A, domain 2"/>
    <property type="match status" value="1"/>
</dbReference>
<dbReference type="PANTHER" id="PTHR43521">
    <property type="entry name" value="ALPHA-AMINOADIPIC SEMIALDEHYDE DEHYDROGENASE"/>
    <property type="match status" value="1"/>
</dbReference>
<dbReference type="AlphaFoldDB" id="A0A024UNL5"/>
<dbReference type="GeneID" id="20079348"/>
<accession>A0A024UNL5</accession>
<dbReference type="InterPro" id="IPR044638">
    <property type="entry name" value="ALDH7A1-like"/>
</dbReference>
<dbReference type="Gene3D" id="3.40.605.10">
    <property type="entry name" value="Aldehyde Dehydrogenase, Chain A, domain 1"/>
    <property type="match status" value="1"/>
</dbReference>
<dbReference type="InterPro" id="IPR016161">
    <property type="entry name" value="Ald_DH/histidinol_DH"/>
</dbReference>
<dbReference type="OrthoDB" id="77208at2759"/>
<comment type="similarity">
    <text evidence="1">Belongs to the aldehyde dehydrogenase family.</text>
</comment>
<feature type="region of interest" description="Disordered" evidence="4">
    <location>
        <begin position="18"/>
        <end position="41"/>
    </location>
</feature>
<evidence type="ECO:0000256" key="3">
    <source>
        <dbReference type="ARBA" id="ARBA00023027"/>
    </source>
</evidence>
<proteinExistence type="inferred from homology"/>
<dbReference type="VEuPathDB" id="FungiDB:H310_02298"/>
<keyword evidence="3" id="KW-0520">NAD</keyword>
<feature type="domain" description="Aldehyde dehydrogenase" evidence="5">
    <location>
        <begin position="230"/>
        <end position="608"/>
    </location>
</feature>
<evidence type="ECO:0000313" key="6">
    <source>
        <dbReference type="EMBL" id="ETW07884.1"/>
    </source>
</evidence>
<dbReference type="STRING" id="157072.A0A024UNL5"/>
<dbReference type="InterPro" id="IPR016163">
    <property type="entry name" value="Ald_DH_C"/>
</dbReference>
<dbReference type="InterPro" id="IPR015590">
    <property type="entry name" value="Aldehyde_DH_dom"/>
</dbReference>
<reference evidence="6" key="1">
    <citation type="submission" date="2013-12" db="EMBL/GenBank/DDBJ databases">
        <title>The Genome Sequence of Aphanomyces invadans NJM9701.</title>
        <authorList>
            <consortium name="The Broad Institute Genomics Platform"/>
            <person name="Russ C."/>
            <person name="Tyler B."/>
            <person name="van West P."/>
            <person name="Dieguez-Uribeondo J."/>
            <person name="Young S.K."/>
            <person name="Zeng Q."/>
            <person name="Gargeya S."/>
            <person name="Fitzgerald M."/>
            <person name="Abouelleil A."/>
            <person name="Alvarado L."/>
            <person name="Chapman S.B."/>
            <person name="Gainer-Dewar J."/>
            <person name="Goldberg J."/>
            <person name="Griggs A."/>
            <person name="Gujja S."/>
            <person name="Hansen M."/>
            <person name="Howarth C."/>
            <person name="Imamovic A."/>
            <person name="Ireland A."/>
            <person name="Larimer J."/>
            <person name="McCowan C."/>
            <person name="Murphy C."/>
            <person name="Pearson M."/>
            <person name="Poon T.W."/>
            <person name="Priest M."/>
            <person name="Roberts A."/>
            <person name="Saif S."/>
            <person name="Shea T."/>
            <person name="Sykes S."/>
            <person name="Wortman J."/>
            <person name="Nusbaum C."/>
            <person name="Birren B."/>
        </authorList>
    </citation>
    <scope>NUCLEOTIDE SEQUENCE [LARGE SCALE GENOMIC DNA]</scope>
    <source>
        <strain evidence="6">NJM9701</strain>
    </source>
</reference>
<dbReference type="GO" id="GO:0004029">
    <property type="term" value="F:aldehyde dehydrogenase (NAD+) activity"/>
    <property type="evidence" value="ECO:0007669"/>
    <property type="project" value="InterPro"/>
</dbReference>
<evidence type="ECO:0000256" key="1">
    <source>
        <dbReference type="ARBA" id="ARBA00009986"/>
    </source>
</evidence>
<organism evidence="6">
    <name type="scientific">Aphanomyces invadans</name>
    <dbReference type="NCBI Taxonomy" id="157072"/>
    <lineage>
        <taxon>Eukaryota</taxon>
        <taxon>Sar</taxon>
        <taxon>Stramenopiles</taxon>
        <taxon>Oomycota</taxon>
        <taxon>Saprolegniomycetes</taxon>
        <taxon>Saprolegniales</taxon>
        <taxon>Verrucalvaceae</taxon>
        <taxon>Aphanomyces</taxon>
    </lineage>
</organism>
<keyword evidence="2" id="KW-0560">Oxidoreductase</keyword>
<gene>
    <name evidence="6" type="ORF">H310_02298</name>
</gene>
<dbReference type="InterPro" id="IPR016162">
    <property type="entry name" value="Ald_DH_N"/>
</dbReference>
<dbReference type="PANTHER" id="PTHR43521:SF1">
    <property type="entry name" value="ALPHA-AMINOADIPIC SEMIALDEHYDE DEHYDROGENASE"/>
    <property type="match status" value="1"/>
</dbReference>